<dbReference type="InterPro" id="IPR003759">
    <property type="entry name" value="Cbl-bd_cap"/>
</dbReference>
<dbReference type="GO" id="GO:0003700">
    <property type="term" value="F:DNA-binding transcription factor activity"/>
    <property type="evidence" value="ECO:0007669"/>
    <property type="project" value="InterPro"/>
</dbReference>
<dbReference type="GO" id="GO:0031419">
    <property type="term" value="F:cobalamin binding"/>
    <property type="evidence" value="ECO:0007669"/>
    <property type="project" value="InterPro"/>
</dbReference>
<dbReference type="PROSITE" id="PS50937">
    <property type="entry name" value="HTH_MERR_2"/>
    <property type="match status" value="1"/>
</dbReference>
<accession>A0A839GPB4</accession>
<evidence type="ECO:0000313" key="7">
    <source>
        <dbReference type="Proteomes" id="UP000563094"/>
    </source>
</evidence>
<name>A0A839GPB4_9BACT</name>
<dbReference type="EMBL" id="JACJIQ010000003">
    <property type="protein sequence ID" value="MBA9076288.1"/>
    <property type="molecule type" value="Genomic_DNA"/>
</dbReference>
<keyword evidence="3 6" id="KW-0238">DNA-binding</keyword>
<dbReference type="Gene3D" id="1.10.1240.10">
    <property type="entry name" value="Methionine synthase domain"/>
    <property type="match status" value="1"/>
</dbReference>
<keyword evidence="4" id="KW-0804">Transcription</keyword>
<dbReference type="InterPro" id="IPR000551">
    <property type="entry name" value="MerR-type_HTH_dom"/>
</dbReference>
<protein>
    <submittedName>
        <fullName evidence="6">DNA-binding transcriptional MerR regulator</fullName>
    </submittedName>
</protein>
<dbReference type="Pfam" id="PF02607">
    <property type="entry name" value="B12-binding_2"/>
    <property type="match status" value="1"/>
</dbReference>
<feature type="domain" description="HTH merR-type" evidence="5">
    <location>
        <begin position="3"/>
        <end position="72"/>
    </location>
</feature>
<dbReference type="Pfam" id="PF13411">
    <property type="entry name" value="MerR_1"/>
    <property type="match status" value="1"/>
</dbReference>
<dbReference type="GO" id="GO:0046872">
    <property type="term" value="F:metal ion binding"/>
    <property type="evidence" value="ECO:0007669"/>
    <property type="project" value="InterPro"/>
</dbReference>
<dbReference type="InterPro" id="IPR036594">
    <property type="entry name" value="Meth_synthase_dom"/>
</dbReference>
<keyword evidence="7" id="KW-1185">Reference proteome</keyword>
<reference evidence="6 7" key="1">
    <citation type="submission" date="2020-08" db="EMBL/GenBank/DDBJ databases">
        <title>Genomic Encyclopedia of Type Strains, Phase IV (KMG-IV): sequencing the most valuable type-strain genomes for metagenomic binning, comparative biology and taxonomic classification.</title>
        <authorList>
            <person name="Goeker M."/>
        </authorList>
    </citation>
    <scope>NUCLEOTIDE SEQUENCE [LARGE SCALE GENOMIC DNA]</scope>
    <source>
        <strain evidence="6 7">DSM 29854</strain>
    </source>
</reference>
<evidence type="ECO:0000256" key="3">
    <source>
        <dbReference type="ARBA" id="ARBA00023125"/>
    </source>
</evidence>
<dbReference type="AlphaFoldDB" id="A0A839GPB4"/>
<dbReference type="GO" id="GO:0003677">
    <property type="term" value="F:DNA binding"/>
    <property type="evidence" value="ECO:0007669"/>
    <property type="project" value="UniProtKB-KW"/>
</dbReference>
<evidence type="ECO:0000256" key="2">
    <source>
        <dbReference type="ARBA" id="ARBA00023015"/>
    </source>
</evidence>
<keyword evidence="1" id="KW-0678">Repressor</keyword>
<dbReference type="InterPro" id="IPR047057">
    <property type="entry name" value="MerR_fam"/>
</dbReference>
<dbReference type="PANTHER" id="PTHR30204:SF69">
    <property type="entry name" value="MERR-FAMILY TRANSCRIPTIONAL REGULATOR"/>
    <property type="match status" value="1"/>
</dbReference>
<dbReference type="InterPro" id="IPR009061">
    <property type="entry name" value="DNA-bd_dom_put_sf"/>
</dbReference>
<proteinExistence type="predicted"/>
<dbReference type="SMART" id="SM00422">
    <property type="entry name" value="HTH_MERR"/>
    <property type="match status" value="1"/>
</dbReference>
<organism evidence="6 7">
    <name type="scientific">Rufibacter quisquiliarum</name>
    <dbReference type="NCBI Taxonomy" id="1549639"/>
    <lineage>
        <taxon>Bacteria</taxon>
        <taxon>Pseudomonadati</taxon>
        <taxon>Bacteroidota</taxon>
        <taxon>Cytophagia</taxon>
        <taxon>Cytophagales</taxon>
        <taxon>Hymenobacteraceae</taxon>
        <taxon>Rufibacter</taxon>
    </lineage>
</organism>
<dbReference type="CDD" id="cd01104">
    <property type="entry name" value="HTH_MlrA-CarA"/>
    <property type="match status" value="1"/>
</dbReference>
<dbReference type="InterPro" id="IPR036724">
    <property type="entry name" value="Cobalamin-bd_sf"/>
</dbReference>
<evidence type="ECO:0000259" key="5">
    <source>
        <dbReference type="PROSITE" id="PS50937"/>
    </source>
</evidence>
<evidence type="ECO:0000256" key="4">
    <source>
        <dbReference type="ARBA" id="ARBA00023163"/>
    </source>
</evidence>
<dbReference type="SUPFAM" id="SSF46955">
    <property type="entry name" value="Putative DNA-binding domain"/>
    <property type="match status" value="1"/>
</dbReference>
<dbReference type="Gene3D" id="1.10.1660.10">
    <property type="match status" value="1"/>
</dbReference>
<evidence type="ECO:0000313" key="6">
    <source>
        <dbReference type="EMBL" id="MBA9076288.1"/>
    </source>
</evidence>
<dbReference type="SUPFAM" id="SSF52242">
    <property type="entry name" value="Cobalamin (vitamin B12)-binding domain"/>
    <property type="match status" value="1"/>
</dbReference>
<dbReference type="PANTHER" id="PTHR30204">
    <property type="entry name" value="REDOX-CYCLING DRUG-SENSING TRANSCRIPTIONAL ACTIVATOR SOXR"/>
    <property type="match status" value="1"/>
</dbReference>
<sequence length="302" mass="34726">MAHYSIKELEHLSGIKAHTLRIWEQRYQLLQPKRTATNIRYYDDADLKNLLNVALLYQEGYKISKIAQLPPTQVAEEVLKLTENELGQEQFINQLIVAMVELNEVLFERVLSRAILQLGFQQSVRLVVYPFLSKIGLLWQTANITPAHEHFMSQLIRQKMLVAIDALPVQQDKSAPRIVLYLPEGELHEVALLFGHYLFRSAGFSTLYLGQHLPFCDLLGAVKQFKPDYVFSVFTTPVFKVPISEYLEELVEKTTLRQVLVCGAMLQYFPADALPEKVTCFKSIDEMEQWLQCHTAEEAAKK</sequence>
<evidence type="ECO:0000256" key="1">
    <source>
        <dbReference type="ARBA" id="ARBA00022491"/>
    </source>
</evidence>
<gene>
    <name evidence="6" type="ORF">FHS90_000992</name>
</gene>
<dbReference type="Gene3D" id="3.40.50.280">
    <property type="entry name" value="Cobalamin-binding domain"/>
    <property type="match status" value="1"/>
</dbReference>
<dbReference type="Proteomes" id="UP000563094">
    <property type="component" value="Unassembled WGS sequence"/>
</dbReference>
<dbReference type="RefSeq" id="WP_066838835.1">
    <property type="nucleotide sequence ID" value="NZ_JACJIQ010000003.1"/>
</dbReference>
<comment type="caution">
    <text evidence="6">The sequence shown here is derived from an EMBL/GenBank/DDBJ whole genome shotgun (WGS) entry which is preliminary data.</text>
</comment>
<keyword evidence="2" id="KW-0805">Transcription regulation</keyword>